<dbReference type="InterPro" id="IPR054080">
    <property type="entry name" value="TPR1-like_2nd"/>
</dbReference>
<dbReference type="STRING" id="29655.A0A0K9PQN9"/>
<gene>
    <name evidence="6" type="ORF">ZOSMA_181G00180</name>
</gene>
<dbReference type="SUPFAM" id="SSF50960">
    <property type="entry name" value="TolB, C-terminal domain"/>
    <property type="match status" value="1"/>
</dbReference>
<dbReference type="Pfam" id="PF21359">
    <property type="entry name" value="zf_topless"/>
    <property type="match status" value="1"/>
</dbReference>
<feature type="repeat" description="WD" evidence="3">
    <location>
        <begin position="919"/>
        <end position="950"/>
    </location>
</feature>
<dbReference type="InterPro" id="IPR006594">
    <property type="entry name" value="LisH"/>
</dbReference>
<organism evidence="6 7">
    <name type="scientific">Zostera marina</name>
    <name type="common">Eelgrass</name>
    <dbReference type="NCBI Taxonomy" id="29655"/>
    <lineage>
        <taxon>Eukaryota</taxon>
        <taxon>Viridiplantae</taxon>
        <taxon>Streptophyta</taxon>
        <taxon>Embryophyta</taxon>
        <taxon>Tracheophyta</taxon>
        <taxon>Spermatophyta</taxon>
        <taxon>Magnoliopsida</taxon>
        <taxon>Liliopsida</taxon>
        <taxon>Zosteraceae</taxon>
        <taxon>Zostera</taxon>
    </lineage>
</organism>
<dbReference type="InterPro" id="IPR019775">
    <property type="entry name" value="WD40_repeat_CS"/>
</dbReference>
<dbReference type="InterPro" id="IPR027728">
    <property type="entry name" value="Topless_fam"/>
</dbReference>
<dbReference type="Gene3D" id="2.130.10.10">
    <property type="entry name" value="YVTN repeat-like/Quinoprotein amine dehydrogenase"/>
    <property type="match status" value="3"/>
</dbReference>
<evidence type="ECO:0000313" key="6">
    <source>
        <dbReference type="EMBL" id="KMZ71383.1"/>
    </source>
</evidence>
<evidence type="ECO:0000256" key="4">
    <source>
        <dbReference type="SAM" id="MobiDB-lite"/>
    </source>
</evidence>
<name>A0A0K9PQN9_ZOSMR</name>
<feature type="repeat" description="WD" evidence="3">
    <location>
        <begin position="456"/>
        <end position="499"/>
    </location>
</feature>
<protein>
    <submittedName>
        <fullName evidence="6">Protein TOPLESS</fullName>
    </submittedName>
</protein>
<dbReference type="AlphaFoldDB" id="A0A0K9PQN9"/>
<dbReference type="SMART" id="SM00668">
    <property type="entry name" value="CTLH"/>
    <property type="match status" value="1"/>
</dbReference>
<dbReference type="Proteomes" id="UP000036987">
    <property type="component" value="Unassembled WGS sequence"/>
</dbReference>
<feature type="region of interest" description="Disordered" evidence="4">
    <location>
        <begin position="704"/>
        <end position="745"/>
    </location>
</feature>
<sequence>MSSLSRELVFLSLQFLDEEKYKDTVHKLEQESGYFFNLKYFEEEVHNGNWDEVEKYLSGFTKVDDNRYSMKIFFEIRKQKYLEALDKHDRSKAVDLLVKDLKVFSTFNEDLFKEITQLLTLENFRENEQLSKYGDTKSARAIMLVELKKLIEANPLFRDKLQFPNLKSSRLRTLINQSLNWQHQLCKNPRPNPDIKTLFVDHLCGQQNGSHAPSQANNNPLLGNLPKVGGFPPLGAHVPFQATAVPTPLAGWMSNPSTVTHPAVSGGAIGLCPPSQSSLLKNPRTPPLNNSGMDYQSADSDHISKRPRTIGISNEVNLPMNMMSVSYPSQNHNQALYSSDDLPKTVARTLIQGSNTMSMDFHPFHKTILLVGTHVGDIALWDVGTRDRLVLKNFKIWDFGQCNVSLQAILNKEPGISVNRIIWSPDGSLFGVAYSRHIVQIYTYHGGDDIKPHWEIDAHVGGVNDLAFSHPNKQLSVITCGDDKTIKVWDASNGIIQYTFEGHEAAVYSVCPHRKENIQFIFSTALDGKIKAWLYDNMGSRVDYDAPGHWCTTMAYSADGTRLFSCGTSKEGDSYIVEWNESEGAVKRTYQGFRKRSAGVVQFDTTKNRFLAAGDEYVIKFWDMDNVNLLTTIDADGGLPASPRIRFNKEGTLLAVSTSESGIKILANADGLRCLHTFENRPYDSSKTVSETLIKSISNPITSVATGTSGGMTDRSAPSMPSSIMNGDTRNLGDARPRPTDESMDKSKIWKVTEINEPAQCRSLRLIDNMRSSKISRLIYTNSGIALMALAANAVHLLWKWPRSEQNPNGKATASVNPHLWQPASGLLMTNDITDINPEEAVSCFALSKNDSYVMSASGGKISLFNMMTFKTMTTFMPSPPAATFLAFHPQDNNIIAIGMDDSTIQIYNVRVDEVKSKLRGHSKRITGLAFSHVLNVLVSSGADSQICVWGTDGWEKQKSIFLQVPSGCTSSTVSDTRVQFHQDQIHFLAVHETQLTLYDTSKLESVKQWVCRESSPPISNATFSCDSQLVYASFLDSSICIFNASNLRLRCRINSSAYLPANFSTKIYPLVITAHPMEPNQFALGLTDGGVHVLEPLESEGKWSMSPPSENGSACNMPTSTPAGTTGSDQPQK</sequence>
<dbReference type="GO" id="GO:0006355">
    <property type="term" value="P:regulation of DNA-templated transcription"/>
    <property type="evidence" value="ECO:0000318"/>
    <property type="project" value="GO_Central"/>
</dbReference>
<dbReference type="Pfam" id="PF21889">
    <property type="entry name" value="TPR1-like_2nd"/>
    <property type="match status" value="1"/>
</dbReference>
<dbReference type="InterPro" id="IPR001680">
    <property type="entry name" value="WD40_rpt"/>
</dbReference>
<dbReference type="InterPro" id="IPR015943">
    <property type="entry name" value="WD40/YVTN_repeat-like_dom_sf"/>
</dbReference>
<feature type="compositionally biased region" description="Polar residues" evidence="4">
    <location>
        <begin position="719"/>
        <end position="729"/>
    </location>
</feature>
<dbReference type="Pfam" id="PF17814">
    <property type="entry name" value="LisH_TPL"/>
    <property type="match status" value="1"/>
</dbReference>
<keyword evidence="2" id="KW-0677">Repeat</keyword>
<dbReference type="EMBL" id="LFYR01000676">
    <property type="protein sequence ID" value="KMZ71383.1"/>
    <property type="molecule type" value="Genomic_DNA"/>
</dbReference>
<dbReference type="FunFam" id="2.130.10.10:FF:000558">
    <property type="entry name" value="Topless-related protein 1"/>
    <property type="match status" value="1"/>
</dbReference>
<evidence type="ECO:0000259" key="5">
    <source>
        <dbReference type="PROSITE" id="PS50897"/>
    </source>
</evidence>
<keyword evidence="1 3" id="KW-0853">WD repeat</keyword>
<dbReference type="Pfam" id="PF00400">
    <property type="entry name" value="WD40"/>
    <property type="match status" value="3"/>
</dbReference>
<proteinExistence type="predicted"/>
<dbReference type="SUPFAM" id="SSF50969">
    <property type="entry name" value="YVTN repeat-like/Quinoprotein amine dehydrogenase"/>
    <property type="match status" value="1"/>
</dbReference>
<feature type="compositionally biased region" description="Polar residues" evidence="4">
    <location>
        <begin position="1107"/>
        <end position="1134"/>
    </location>
</feature>
<feature type="region of interest" description="Disordered" evidence="4">
    <location>
        <begin position="1100"/>
        <end position="1134"/>
    </location>
</feature>
<dbReference type="PROSITE" id="PS50294">
    <property type="entry name" value="WD_REPEATS_REGION"/>
    <property type="match status" value="2"/>
</dbReference>
<dbReference type="InterPro" id="IPR048419">
    <property type="entry name" value="Topless_Znf"/>
</dbReference>
<dbReference type="SMART" id="SM00320">
    <property type="entry name" value="WD40"/>
    <property type="match status" value="10"/>
</dbReference>
<evidence type="ECO:0000256" key="3">
    <source>
        <dbReference type="PROSITE-ProRule" id="PRU00221"/>
    </source>
</evidence>
<keyword evidence="7" id="KW-1185">Reference proteome</keyword>
<dbReference type="OrthoDB" id="6262491at2759"/>
<reference evidence="7" key="1">
    <citation type="journal article" date="2016" name="Nature">
        <title>The genome of the seagrass Zostera marina reveals angiosperm adaptation to the sea.</title>
        <authorList>
            <person name="Olsen J.L."/>
            <person name="Rouze P."/>
            <person name="Verhelst B."/>
            <person name="Lin Y.-C."/>
            <person name="Bayer T."/>
            <person name="Collen J."/>
            <person name="Dattolo E."/>
            <person name="De Paoli E."/>
            <person name="Dittami S."/>
            <person name="Maumus F."/>
            <person name="Michel G."/>
            <person name="Kersting A."/>
            <person name="Lauritano C."/>
            <person name="Lohaus R."/>
            <person name="Toepel M."/>
            <person name="Tonon T."/>
            <person name="Vanneste K."/>
            <person name="Amirebrahimi M."/>
            <person name="Brakel J."/>
            <person name="Bostroem C."/>
            <person name="Chovatia M."/>
            <person name="Grimwood J."/>
            <person name="Jenkins J.W."/>
            <person name="Jueterbock A."/>
            <person name="Mraz A."/>
            <person name="Stam W.T."/>
            <person name="Tice H."/>
            <person name="Bornberg-Bauer E."/>
            <person name="Green P.J."/>
            <person name="Pearson G.A."/>
            <person name="Procaccini G."/>
            <person name="Duarte C.M."/>
            <person name="Schmutz J."/>
            <person name="Reusch T.B.H."/>
            <person name="Van de Peer Y."/>
        </authorList>
    </citation>
    <scope>NUCLEOTIDE SEQUENCE [LARGE SCALE GENOMIC DNA]</scope>
    <source>
        <strain evidence="7">cv. Finnish</strain>
    </source>
</reference>
<feature type="compositionally biased region" description="Basic and acidic residues" evidence="4">
    <location>
        <begin position="731"/>
        <end position="745"/>
    </location>
</feature>
<dbReference type="InterPro" id="IPR006595">
    <property type="entry name" value="CTLH_C"/>
</dbReference>
<dbReference type="InterPro" id="IPR054532">
    <property type="entry name" value="TPL_SMU1_LisH-like"/>
</dbReference>
<dbReference type="OMA" id="WITRESS"/>
<dbReference type="PROSITE" id="PS00678">
    <property type="entry name" value="WD_REPEATS_1"/>
    <property type="match status" value="1"/>
</dbReference>
<accession>A0A0K9PQN9</accession>
<dbReference type="PANTHER" id="PTHR44083:SF45">
    <property type="entry name" value="TOPLESS-RELATED PROTEIN 1"/>
    <property type="match status" value="1"/>
</dbReference>
<dbReference type="PANTHER" id="PTHR44083">
    <property type="entry name" value="TOPLESS-RELATED PROTEIN 1-RELATED"/>
    <property type="match status" value="1"/>
</dbReference>
<dbReference type="PROSITE" id="PS50896">
    <property type="entry name" value="LISH"/>
    <property type="match status" value="1"/>
</dbReference>
<dbReference type="PROSITE" id="PS50897">
    <property type="entry name" value="CTLH"/>
    <property type="match status" value="1"/>
</dbReference>
<dbReference type="PROSITE" id="PS50082">
    <property type="entry name" value="WD_REPEATS_2"/>
    <property type="match status" value="2"/>
</dbReference>
<feature type="domain" description="CTLH" evidence="5">
    <location>
        <begin position="34"/>
        <end position="92"/>
    </location>
</feature>
<evidence type="ECO:0000256" key="2">
    <source>
        <dbReference type="ARBA" id="ARBA00022737"/>
    </source>
</evidence>
<dbReference type="SUPFAM" id="SSF50998">
    <property type="entry name" value="Quinoprotein alcohol dehydrogenase-like"/>
    <property type="match status" value="1"/>
</dbReference>
<evidence type="ECO:0000256" key="1">
    <source>
        <dbReference type="ARBA" id="ARBA00022574"/>
    </source>
</evidence>
<dbReference type="InterPro" id="IPR011044">
    <property type="entry name" value="Quino_amine_DH_bsu"/>
</dbReference>
<dbReference type="InterPro" id="IPR011047">
    <property type="entry name" value="Quinoprotein_ADH-like_sf"/>
</dbReference>
<comment type="caution">
    <text evidence="6">The sequence shown here is derived from an EMBL/GenBank/DDBJ whole genome shotgun (WGS) entry which is preliminary data.</text>
</comment>
<evidence type="ECO:0000313" key="7">
    <source>
        <dbReference type="Proteomes" id="UP000036987"/>
    </source>
</evidence>